<reference evidence="1 2" key="1">
    <citation type="journal article" date="2018" name="Nat. Biotechnol.">
        <title>A standardized bacterial taxonomy based on genome phylogeny substantially revises the tree of life.</title>
        <authorList>
            <person name="Parks D.H."/>
            <person name="Chuvochina M."/>
            <person name="Waite D.W."/>
            <person name="Rinke C."/>
            <person name="Skarshewski A."/>
            <person name="Chaumeil P.A."/>
            <person name="Hugenholtz P."/>
        </authorList>
    </citation>
    <scope>NUCLEOTIDE SEQUENCE [LARGE SCALE GENOMIC DNA]</scope>
    <source>
        <strain evidence="1">UBA9956</strain>
    </source>
</reference>
<name>A0A350H9T8_UNCW3</name>
<sequence length="402" mass="47256">MNKMFLFLILFIPAILSAYVTQEYLDSEYIVDEFSSSFIRDEFHDFLTGENRVIISGGCYNVQQLSMKSMLKLLIPISSVVDFRLNQVYYDDFEFNEKIFNFGLTFRISDFAYLGFLANPTFYKKESDFSVIAGISGYNTKNTAVFTFDNFDNDYSHKDWNEILTYPRIYIKQPYSLYLESTGYLKKLSFYTLFFRRFSSSEEHYHFDASLDSFIYDYKADSAVMFLTTGYRYSKEMKKIEFEAGCAMTALLMENAYSDSSYSSDENDKRINLSGYLTGRKNNFIGEIYGQFGRRIVDSLYEKTDWLISAGTQYRWRFIDISLKQAFSNLNSVILPDSILKDSPQSRLILTLTYRINENAHFTARKGFETDKRDIENGGKYFFYDKGYIQFYMNFDNFLKRG</sequence>
<protein>
    <submittedName>
        <fullName evidence="1">Uncharacterized protein</fullName>
    </submittedName>
</protein>
<dbReference type="Proteomes" id="UP000264062">
    <property type="component" value="Unassembled WGS sequence"/>
</dbReference>
<gene>
    <name evidence="1" type="ORF">DCW38_03895</name>
</gene>
<dbReference type="EMBL" id="DMZY01000117">
    <property type="protein sequence ID" value="HAV92304.1"/>
    <property type="molecule type" value="Genomic_DNA"/>
</dbReference>
<evidence type="ECO:0000313" key="1">
    <source>
        <dbReference type="EMBL" id="HAV92304.1"/>
    </source>
</evidence>
<evidence type="ECO:0000313" key="2">
    <source>
        <dbReference type="Proteomes" id="UP000264062"/>
    </source>
</evidence>
<proteinExistence type="predicted"/>
<accession>A0A350H9T8</accession>
<organism evidence="1 2">
    <name type="scientific">candidate division WOR-3 bacterium</name>
    <dbReference type="NCBI Taxonomy" id="2052148"/>
    <lineage>
        <taxon>Bacteria</taxon>
        <taxon>Bacteria division WOR-3</taxon>
    </lineage>
</organism>
<dbReference type="AlphaFoldDB" id="A0A350H9T8"/>
<comment type="caution">
    <text evidence="1">The sequence shown here is derived from an EMBL/GenBank/DDBJ whole genome shotgun (WGS) entry which is preliminary data.</text>
</comment>